<evidence type="ECO:0000313" key="1">
    <source>
        <dbReference type="EMBL" id="MBL3577830.1"/>
    </source>
</evidence>
<protein>
    <recommendedName>
        <fullName evidence="3">YtxH-like protein</fullName>
    </recommendedName>
</protein>
<name>A0ABS1REX0_9RHOB</name>
<gene>
    <name evidence="1" type="ORF">JMJ92_06610</name>
</gene>
<dbReference type="EMBL" id="JAESIL010000020">
    <property type="protein sequence ID" value="MBL3577830.1"/>
    <property type="molecule type" value="Genomic_DNA"/>
</dbReference>
<sequence>MTPPNRFLNKNALGNGRFLTGAVVGGLVTYVATNEAVQRAAINGLAHLWLSLKGGVEETKERFRDAESEIKNARAD</sequence>
<evidence type="ECO:0000313" key="2">
    <source>
        <dbReference type="Proteomes" id="UP000635853"/>
    </source>
</evidence>
<comment type="caution">
    <text evidence="1">The sequence shown here is derived from an EMBL/GenBank/DDBJ whole genome shotgun (WGS) entry which is preliminary data.</text>
</comment>
<accession>A0ABS1REX0</accession>
<keyword evidence="2" id="KW-1185">Reference proteome</keyword>
<dbReference type="RefSeq" id="WP_075787721.1">
    <property type="nucleotide sequence ID" value="NZ_JAESIL010000020.1"/>
</dbReference>
<evidence type="ECO:0008006" key="3">
    <source>
        <dbReference type="Google" id="ProtNLM"/>
    </source>
</evidence>
<organism evidence="1 2">
    <name type="scientific">Rhodovulum visakhapatnamense</name>
    <dbReference type="NCBI Taxonomy" id="364297"/>
    <lineage>
        <taxon>Bacteria</taxon>
        <taxon>Pseudomonadati</taxon>
        <taxon>Pseudomonadota</taxon>
        <taxon>Alphaproteobacteria</taxon>
        <taxon>Rhodobacterales</taxon>
        <taxon>Paracoccaceae</taxon>
        <taxon>Rhodovulum</taxon>
    </lineage>
</organism>
<reference evidence="2" key="1">
    <citation type="submission" date="2021-01" db="EMBL/GenBank/DDBJ databases">
        <title>Draft genomes of Rhodovulum sulfidophilum.</title>
        <authorList>
            <person name="Guzman M.S."/>
        </authorList>
    </citation>
    <scope>NUCLEOTIDE SEQUENCE [LARGE SCALE GENOMIC DNA]</scope>
    <source>
        <strain evidence="2">AB19</strain>
    </source>
</reference>
<proteinExistence type="predicted"/>
<dbReference type="Proteomes" id="UP000635853">
    <property type="component" value="Unassembled WGS sequence"/>
</dbReference>